<dbReference type="EMBL" id="BBNU01000009">
    <property type="protein sequence ID" value="GAL80083.1"/>
    <property type="molecule type" value="Genomic_DNA"/>
</dbReference>
<dbReference type="Proteomes" id="UP000029643">
    <property type="component" value="Unassembled WGS sequence"/>
</dbReference>
<protein>
    <submittedName>
        <fullName evidence="1">Uncharacterized protein</fullName>
    </submittedName>
</protein>
<reference evidence="1" key="1">
    <citation type="journal article" date="2014" name="Genome Announc.">
        <title>Draft Genome Sequences of Marine Flavobacterium Algibacter lectus Strains SS8 and NR4.</title>
        <authorList>
            <person name="Takatani N."/>
            <person name="Nakanishi M."/>
            <person name="Meirelles P."/>
            <person name="Mino S."/>
            <person name="Suda W."/>
            <person name="Oshima K."/>
            <person name="Hattori M."/>
            <person name="Ohkuma M."/>
            <person name="Hosokawa M."/>
            <person name="Miyashita K."/>
            <person name="Thompson F.L."/>
            <person name="Niwa A."/>
            <person name="Sawabe T."/>
            <person name="Sawabe T."/>
        </authorList>
    </citation>
    <scope>NUCLEOTIDE SEQUENCE [LARGE SCALE GENOMIC DNA]</scope>
    <source>
        <strain evidence="1">JCM 19274</strain>
    </source>
</reference>
<dbReference type="AlphaFoldDB" id="A0A090WV38"/>
<evidence type="ECO:0000313" key="1">
    <source>
        <dbReference type="EMBL" id="GAL80083.1"/>
    </source>
</evidence>
<organism evidence="1 2">
    <name type="scientific">Algibacter lectus</name>
    <dbReference type="NCBI Taxonomy" id="221126"/>
    <lineage>
        <taxon>Bacteria</taxon>
        <taxon>Pseudomonadati</taxon>
        <taxon>Bacteroidota</taxon>
        <taxon>Flavobacteriia</taxon>
        <taxon>Flavobacteriales</taxon>
        <taxon>Flavobacteriaceae</taxon>
        <taxon>Algibacter</taxon>
    </lineage>
</organism>
<evidence type="ECO:0000313" key="2">
    <source>
        <dbReference type="Proteomes" id="UP000029643"/>
    </source>
</evidence>
<sequence>MKQPDLIKSRRFFMPSFLEKLSSQNNKYNPLFLIKSLSQLSKNHSNYFLKSLQPKKASPIFFLICCLYSVVAFSQVPVNNDLIDATTVTHSSSWCSPDGAYTTLNATADGPKGIAWANGPNFNVWFKFQATAEQVKINLNLGSMRNPYLALWIIPQLKLKVRVIPMLLVQFMYNPIV</sequence>
<name>A0A090WV38_9FLAO</name>
<comment type="caution">
    <text evidence="1">The sequence shown here is derived from an EMBL/GenBank/DDBJ whole genome shotgun (WGS) entry which is preliminary data.</text>
</comment>
<dbReference type="RefSeq" id="WP_042498240.1">
    <property type="nucleotide sequence ID" value="NZ_BBNU01000009.1"/>
</dbReference>
<proteinExistence type="predicted"/>
<gene>
    <name evidence="1" type="ORF">JCM19274_3653</name>
</gene>
<accession>A0A090WV38</accession>